<evidence type="ECO:0000313" key="3">
    <source>
        <dbReference type="Proteomes" id="UP001225356"/>
    </source>
</evidence>
<gene>
    <name evidence="2" type="ORF">J2853_007017</name>
</gene>
<dbReference type="Proteomes" id="UP001225356">
    <property type="component" value="Unassembled WGS sequence"/>
</dbReference>
<evidence type="ECO:0000313" key="2">
    <source>
        <dbReference type="EMBL" id="MDP9847806.1"/>
    </source>
</evidence>
<accession>A0ABT9QN31</accession>
<feature type="transmembrane region" description="Helical" evidence="1">
    <location>
        <begin position="33"/>
        <end position="54"/>
    </location>
</feature>
<dbReference type="RefSeq" id="WP_307564854.1">
    <property type="nucleotide sequence ID" value="NZ_JAUSQU010000001.1"/>
</dbReference>
<keyword evidence="1" id="KW-0812">Transmembrane</keyword>
<organism evidence="2 3">
    <name type="scientific">Streptosporangium lutulentum</name>
    <dbReference type="NCBI Taxonomy" id="1461250"/>
    <lineage>
        <taxon>Bacteria</taxon>
        <taxon>Bacillati</taxon>
        <taxon>Actinomycetota</taxon>
        <taxon>Actinomycetes</taxon>
        <taxon>Streptosporangiales</taxon>
        <taxon>Streptosporangiaceae</taxon>
        <taxon>Streptosporangium</taxon>
    </lineage>
</organism>
<keyword evidence="3" id="KW-1185">Reference proteome</keyword>
<keyword evidence="1" id="KW-1133">Transmembrane helix</keyword>
<proteinExistence type="predicted"/>
<evidence type="ECO:0000256" key="1">
    <source>
        <dbReference type="SAM" id="Phobius"/>
    </source>
</evidence>
<name>A0ABT9QN31_9ACTN</name>
<dbReference type="EMBL" id="JAUSQU010000001">
    <property type="protein sequence ID" value="MDP9847806.1"/>
    <property type="molecule type" value="Genomic_DNA"/>
</dbReference>
<reference evidence="2 3" key="1">
    <citation type="submission" date="2023-07" db="EMBL/GenBank/DDBJ databases">
        <title>Sequencing the genomes of 1000 actinobacteria strains.</title>
        <authorList>
            <person name="Klenk H.-P."/>
        </authorList>
    </citation>
    <scope>NUCLEOTIDE SEQUENCE [LARGE SCALE GENOMIC DNA]</scope>
    <source>
        <strain evidence="2 3">DSM 46740</strain>
    </source>
</reference>
<comment type="caution">
    <text evidence="2">The sequence shown here is derived from an EMBL/GenBank/DDBJ whole genome shotgun (WGS) entry which is preliminary data.</text>
</comment>
<protein>
    <submittedName>
        <fullName evidence="2">Membrane protein YdbS with pleckstrin-like domain</fullName>
    </submittedName>
</protein>
<sequence>MSRTVMAVLGVVLALYVVFGLLLPALFGLLKFVFVLALVAVVAVAAVTVVGKFGKFGKFGKSGK</sequence>
<feature type="transmembrane region" description="Helical" evidence="1">
    <location>
        <begin position="7"/>
        <end position="27"/>
    </location>
</feature>
<keyword evidence="1" id="KW-0472">Membrane</keyword>